<dbReference type="SMART" id="SM00304">
    <property type="entry name" value="HAMP"/>
    <property type="match status" value="1"/>
</dbReference>
<sequence length="469" mass="48655">MRSWPLKWTIPAIALVLVLLTEFVIGASVLLLLHRTLTSQVDRKLDDAVSALASHPAAIVAIGNSGTAAGMPLQPPNDVVVVVFRADGSEATAATQWLNNGRPLPPITLRPNATATYTARAPGESWRVVTRHLEATGPGAGTTIAVMAPLRDIGSAATILGRGIIVLGLAVALLAAALAAWATRRSLRPLAEAERTAASIAAGDLTRRVPSYPRTTEAGSLAASLNAMLDRLSATMTQRDASEAKLRLFVSDASHELRTPLAAIRGYAELHRMGADETGQAIARIEANADRMAKLVDDLLLLARSDEAAAVLGGNEDVDIAHVLDDVAADVRAQDSSRMVTVAAEQGTVVRGSTRHLTQLFSNVAANALRHTPEGTPIELTARVEGDRVVATVRDHGPGFGAAHAARAFERFYRADESRTRASGGSGLGLAIVAAIASAHGGSAVASDIGPADAPEGAIVTVTLPASPA</sequence>
<dbReference type="PROSITE" id="PS50109">
    <property type="entry name" value="HIS_KIN"/>
    <property type="match status" value="1"/>
</dbReference>
<dbReference type="CDD" id="cd00075">
    <property type="entry name" value="HATPase"/>
    <property type="match status" value="1"/>
</dbReference>
<name>A0A7Y9Z9M9_9MICO</name>
<keyword evidence="5 14" id="KW-0808">Transferase</keyword>
<evidence type="ECO:0000256" key="4">
    <source>
        <dbReference type="ARBA" id="ARBA00022553"/>
    </source>
</evidence>
<dbReference type="PROSITE" id="PS50885">
    <property type="entry name" value="HAMP"/>
    <property type="match status" value="1"/>
</dbReference>
<dbReference type="InterPro" id="IPR003594">
    <property type="entry name" value="HATPase_dom"/>
</dbReference>
<feature type="transmembrane region" description="Helical" evidence="11">
    <location>
        <begin position="12"/>
        <end position="33"/>
    </location>
</feature>
<dbReference type="PRINTS" id="PR00344">
    <property type="entry name" value="BCTRLSENSOR"/>
</dbReference>
<dbReference type="InterPro" id="IPR036890">
    <property type="entry name" value="HATPase_C_sf"/>
</dbReference>
<evidence type="ECO:0000256" key="9">
    <source>
        <dbReference type="ARBA" id="ARBA00023012"/>
    </source>
</evidence>
<dbReference type="InterPro" id="IPR036097">
    <property type="entry name" value="HisK_dim/P_sf"/>
</dbReference>
<feature type="transmembrane region" description="Helical" evidence="11">
    <location>
        <begin position="159"/>
        <end position="182"/>
    </location>
</feature>
<evidence type="ECO:0000256" key="6">
    <source>
        <dbReference type="ARBA" id="ARBA00022692"/>
    </source>
</evidence>
<keyword evidence="6 11" id="KW-0812">Transmembrane</keyword>
<accession>A0A7Y9Z9M9</accession>
<dbReference type="SUPFAM" id="SSF47384">
    <property type="entry name" value="Homodimeric domain of signal transducing histidine kinase"/>
    <property type="match status" value="1"/>
</dbReference>
<evidence type="ECO:0000259" key="12">
    <source>
        <dbReference type="PROSITE" id="PS50109"/>
    </source>
</evidence>
<comment type="catalytic activity">
    <reaction evidence="1">
        <text>ATP + protein L-histidine = ADP + protein N-phospho-L-histidine.</text>
        <dbReference type="EC" id="2.7.13.3"/>
    </reaction>
</comment>
<dbReference type="FunFam" id="1.10.287.130:FF:000001">
    <property type="entry name" value="Two-component sensor histidine kinase"/>
    <property type="match status" value="1"/>
</dbReference>
<dbReference type="SMART" id="SM00388">
    <property type="entry name" value="HisKA"/>
    <property type="match status" value="1"/>
</dbReference>
<evidence type="ECO:0000256" key="3">
    <source>
        <dbReference type="ARBA" id="ARBA00012438"/>
    </source>
</evidence>
<dbReference type="Pfam" id="PF00672">
    <property type="entry name" value="HAMP"/>
    <property type="match status" value="1"/>
</dbReference>
<evidence type="ECO:0000256" key="10">
    <source>
        <dbReference type="ARBA" id="ARBA00023136"/>
    </source>
</evidence>
<evidence type="ECO:0000256" key="2">
    <source>
        <dbReference type="ARBA" id="ARBA00004236"/>
    </source>
</evidence>
<dbReference type="Gene3D" id="6.10.340.10">
    <property type="match status" value="1"/>
</dbReference>
<dbReference type="CDD" id="cd06225">
    <property type="entry name" value="HAMP"/>
    <property type="match status" value="1"/>
</dbReference>
<dbReference type="SUPFAM" id="SSF158472">
    <property type="entry name" value="HAMP domain-like"/>
    <property type="match status" value="1"/>
</dbReference>
<comment type="subcellular location">
    <subcellularLocation>
        <location evidence="2">Cell membrane</location>
    </subcellularLocation>
</comment>
<dbReference type="PANTHER" id="PTHR45436:SF5">
    <property type="entry name" value="SENSOR HISTIDINE KINASE TRCS"/>
    <property type="match status" value="1"/>
</dbReference>
<evidence type="ECO:0000256" key="11">
    <source>
        <dbReference type="SAM" id="Phobius"/>
    </source>
</evidence>
<keyword evidence="7 14" id="KW-0418">Kinase</keyword>
<dbReference type="RefSeq" id="WP_062074652.1">
    <property type="nucleotide sequence ID" value="NZ_BBRC01000003.1"/>
</dbReference>
<organism evidence="14 15">
    <name type="scientific">Demequina lutea</name>
    <dbReference type="NCBI Taxonomy" id="431489"/>
    <lineage>
        <taxon>Bacteria</taxon>
        <taxon>Bacillati</taxon>
        <taxon>Actinomycetota</taxon>
        <taxon>Actinomycetes</taxon>
        <taxon>Micrococcales</taxon>
        <taxon>Demequinaceae</taxon>
        <taxon>Demequina</taxon>
    </lineage>
</organism>
<dbReference type="Gene3D" id="1.10.287.130">
    <property type="match status" value="1"/>
</dbReference>
<dbReference type="InterPro" id="IPR005467">
    <property type="entry name" value="His_kinase_dom"/>
</dbReference>
<evidence type="ECO:0000259" key="13">
    <source>
        <dbReference type="PROSITE" id="PS50885"/>
    </source>
</evidence>
<dbReference type="GO" id="GO:0005886">
    <property type="term" value="C:plasma membrane"/>
    <property type="evidence" value="ECO:0007669"/>
    <property type="project" value="UniProtKB-SubCell"/>
</dbReference>
<proteinExistence type="predicted"/>
<dbReference type="Pfam" id="PF00512">
    <property type="entry name" value="HisKA"/>
    <property type="match status" value="1"/>
</dbReference>
<comment type="caution">
    <text evidence="14">The sequence shown here is derived from an EMBL/GenBank/DDBJ whole genome shotgun (WGS) entry which is preliminary data.</text>
</comment>
<feature type="domain" description="HAMP" evidence="13">
    <location>
        <begin position="184"/>
        <end position="237"/>
    </location>
</feature>
<dbReference type="EMBL" id="JACBZO010000001">
    <property type="protein sequence ID" value="NYI40563.1"/>
    <property type="molecule type" value="Genomic_DNA"/>
</dbReference>
<evidence type="ECO:0000256" key="1">
    <source>
        <dbReference type="ARBA" id="ARBA00000085"/>
    </source>
</evidence>
<gene>
    <name evidence="14" type="ORF">BKA03_000682</name>
</gene>
<dbReference type="Proteomes" id="UP000547973">
    <property type="component" value="Unassembled WGS sequence"/>
</dbReference>
<dbReference type="EC" id="2.7.13.3" evidence="3"/>
<evidence type="ECO:0000313" key="14">
    <source>
        <dbReference type="EMBL" id="NYI40563.1"/>
    </source>
</evidence>
<dbReference type="OrthoDB" id="9786919at2"/>
<keyword evidence="10 11" id="KW-0472">Membrane</keyword>
<dbReference type="GO" id="GO:0000155">
    <property type="term" value="F:phosphorelay sensor kinase activity"/>
    <property type="evidence" value="ECO:0007669"/>
    <property type="project" value="InterPro"/>
</dbReference>
<dbReference type="Gene3D" id="3.30.565.10">
    <property type="entry name" value="Histidine kinase-like ATPase, C-terminal domain"/>
    <property type="match status" value="1"/>
</dbReference>
<keyword evidence="15" id="KW-1185">Reference proteome</keyword>
<evidence type="ECO:0000256" key="7">
    <source>
        <dbReference type="ARBA" id="ARBA00022777"/>
    </source>
</evidence>
<evidence type="ECO:0000256" key="8">
    <source>
        <dbReference type="ARBA" id="ARBA00022989"/>
    </source>
</evidence>
<dbReference type="SMART" id="SM00387">
    <property type="entry name" value="HATPase_c"/>
    <property type="match status" value="1"/>
</dbReference>
<evidence type="ECO:0000313" key="15">
    <source>
        <dbReference type="Proteomes" id="UP000547973"/>
    </source>
</evidence>
<dbReference type="AlphaFoldDB" id="A0A7Y9Z9M9"/>
<dbReference type="InterPro" id="IPR050428">
    <property type="entry name" value="TCS_sensor_his_kinase"/>
</dbReference>
<dbReference type="InterPro" id="IPR004358">
    <property type="entry name" value="Sig_transdc_His_kin-like_C"/>
</dbReference>
<keyword evidence="9" id="KW-0902">Two-component regulatory system</keyword>
<protein>
    <recommendedName>
        <fullName evidence="3">histidine kinase</fullName>
        <ecNumber evidence="3">2.7.13.3</ecNumber>
    </recommendedName>
</protein>
<dbReference type="PANTHER" id="PTHR45436">
    <property type="entry name" value="SENSOR HISTIDINE KINASE YKOH"/>
    <property type="match status" value="1"/>
</dbReference>
<feature type="domain" description="Histidine kinase" evidence="12">
    <location>
        <begin position="252"/>
        <end position="468"/>
    </location>
</feature>
<keyword evidence="8 11" id="KW-1133">Transmembrane helix</keyword>
<evidence type="ECO:0000256" key="5">
    <source>
        <dbReference type="ARBA" id="ARBA00022679"/>
    </source>
</evidence>
<dbReference type="InterPro" id="IPR003660">
    <property type="entry name" value="HAMP_dom"/>
</dbReference>
<dbReference type="SUPFAM" id="SSF55874">
    <property type="entry name" value="ATPase domain of HSP90 chaperone/DNA topoisomerase II/histidine kinase"/>
    <property type="match status" value="1"/>
</dbReference>
<dbReference type="Pfam" id="PF02518">
    <property type="entry name" value="HATPase_c"/>
    <property type="match status" value="1"/>
</dbReference>
<reference evidence="14 15" key="1">
    <citation type="submission" date="2020-07" db="EMBL/GenBank/DDBJ databases">
        <title>Sequencing the genomes of 1000 actinobacteria strains.</title>
        <authorList>
            <person name="Klenk H.-P."/>
        </authorList>
    </citation>
    <scope>NUCLEOTIDE SEQUENCE [LARGE SCALE GENOMIC DNA]</scope>
    <source>
        <strain evidence="14 15">DSM 19970</strain>
    </source>
</reference>
<keyword evidence="4" id="KW-0597">Phosphoprotein</keyword>
<dbReference type="InterPro" id="IPR003661">
    <property type="entry name" value="HisK_dim/P_dom"/>
</dbReference>
<dbReference type="CDD" id="cd00082">
    <property type="entry name" value="HisKA"/>
    <property type="match status" value="1"/>
</dbReference>